<reference evidence="2" key="1">
    <citation type="submission" date="2019-07" db="EMBL/GenBank/DDBJ databases">
        <authorList>
            <person name="Dittberner H."/>
        </authorList>
    </citation>
    <scope>NUCLEOTIDE SEQUENCE [LARGE SCALE GENOMIC DNA]</scope>
</reference>
<name>A0A565BM47_9BRAS</name>
<organism evidence="2 3">
    <name type="scientific">Arabis nemorensis</name>
    <dbReference type="NCBI Taxonomy" id="586526"/>
    <lineage>
        <taxon>Eukaryota</taxon>
        <taxon>Viridiplantae</taxon>
        <taxon>Streptophyta</taxon>
        <taxon>Embryophyta</taxon>
        <taxon>Tracheophyta</taxon>
        <taxon>Spermatophyta</taxon>
        <taxon>Magnoliopsida</taxon>
        <taxon>eudicotyledons</taxon>
        <taxon>Gunneridae</taxon>
        <taxon>Pentapetalae</taxon>
        <taxon>rosids</taxon>
        <taxon>malvids</taxon>
        <taxon>Brassicales</taxon>
        <taxon>Brassicaceae</taxon>
        <taxon>Arabideae</taxon>
        <taxon>Arabis</taxon>
    </lineage>
</organism>
<evidence type="ECO:0000256" key="1">
    <source>
        <dbReference type="SAM" id="MobiDB-lite"/>
    </source>
</evidence>
<feature type="region of interest" description="Disordered" evidence="1">
    <location>
        <begin position="199"/>
        <end position="328"/>
    </location>
</feature>
<dbReference type="AlphaFoldDB" id="A0A565BM47"/>
<keyword evidence="3" id="KW-1185">Reference proteome</keyword>
<protein>
    <submittedName>
        <fullName evidence="2">Uncharacterized protein</fullName>
    </submittedName>
</protein>
<proteinExistence type="predicted"/>
<dbReference type="EMBL" id="CABITT030000004">
    <property type="protein sequence ID" value="VVB02395.1"/>
    <property type="molecule type" value="Genomic_DNA"/>
</dbReference>
<evidence type="ECO:0000313" key="2">
    <source>
        <dbReference type="EMBL" id="VVB02395.1"/>
    </source>
</evidence>
<gene>
    <name evidence="2" type="ORF">ANE_LOCUS12839</name>
</gene>
<dbReference type="Proteomes" id="UP000489600">
    <property type="component" value="Unassembled WGS sequence"/>
</dbReference>
<feature type="region of interest" description="Disordered" evidence="1">
    <location>
        <begin position="45"/>
        <end position="165"/>
    </location>
</feature>
<sequence length="328" mass="34680">MAKSRGGGVTNVRRSKCQQGIDVSPAVETTYCNTKKNGEEVLLQTGKENVGEDGKIGEHSEEVLELQPTSGVVQSQGNVEDKEVGETFQPAETEGDAEDKEIGETSQPAETECDVVNKEVGGTSQPDETEGDALNKEATSQPPEVQVGCVSRSDMAKSRGGGVTNVRRSKCQQGIDVSPAVETTYCNTKKNGEEVLLQTGKENVGEDGKIGEHSEEVLELQPTSGVVQSQGNVEDKEVGETFQPAETEGDAEDKEIGETSQPAETECDVVNKEVGGTSQPDETEGDALNKEATSQPPEVQGDAEGNGVEDASQPAENKNVDVSLQIDP</sequence>
<evidence type="ECO:0000313" key="3">
    <source>
        <dbReference type="Proteomes" id="UP000489600"/>
    </source>
</evidence>
<comment type="caution">
    <text evidence="2">The sequence shown here is derived from an EMBL/GenBank/DDBJ whole genome shotgun (WGS) entry which is preliminary data.</text>
</comment>
<feature type="compositionally biased region" description="Basic and acidic residues" evidence="1">
    <location>
        <begin position="203"/>
        <end position="216"/>
    </location>
</feature>
<feature type="compositionally biased region" description="Polar residues" evidence="1">
    <location>
        <begin position="221"/>
        <end position="232"/>
    </location>
</feature>
<feature type="compositionally biased region" description="Polar residues" evidence="1">
    <location>
        <begin position="67"/>
        <end position="78"/>
    </location>
</feature>
<feature type="compositionally biased region" description="Basic and acidic residues" evidence="1">
    <location>
        <begin position="49"/>
        <end position="62"/>
    </location>
</feature>
<accession>A0A565BM47</accession>